<accession>A0AAN8ZXE8</accession>
<sequence length="675" mass="75152">MEFRPRKPRVIFHAKTNREKDQNDDDLPSPEPPSQPTTSDSPVCNETVNGSNDLHSLNSLSSEFSSALGSSHSTLNLSGEISSSYNVLNQTYTSEVYFEVHKVNHNLKQVSSLGTSVEDFEETSESSYPVSKNRHDVFDGGTGGESEESGCETETTLKASTDQETSEESSCRLSGSRERSFFEREYANFGLAGWRGVELFIREEGDEDMTSDTGHRLYDANSTALLAGVNTDFDETDVEAPEGDITMCQNTDLEMTEDTDVFYSTFSTSNKDGTEISETDVEATEICETDLDETDVGATDVGETDVNESVIGETDLDETDFRGTDVGETDLGETDIGETDLGETDLGETDLGETDLGETDLGETDLGETDLGETDLGETDLGETDLGETDLGETDIGETDLGETDIGETDLGDTDIGETDVNGTDLGETEYEDPERGAAEKTSPEQEESPEEGTEKGNKQNRQGNVIKATHGEVEIERPLKEKQERTKMTREARKEAREKAKDLREKRQLELLSRSRSYSPEKVIETSKDTSVTRELSMMRSRLVNLRKIIHEKNEEIRELKLRMKIEKGNSSTQLALLHKDKQKPGLEIVSTAELAHLKRELAALRQEKEHLRAELTAKTASEREKSAELRRFRHQHERQLKAAKAEAKREEVRETKEISLLQKTIVTKEKVRL</sequence>
<feature type="compositionally biased region" description="Basic and acidic residues" evidence="3">
    <location>
        <begin position="470"/>
        <end position="503"/>
    </location>
</feature>
<dbReference type="Gene3D" id="2.160.20.80">
    <property type="entry name" value="E3 ubiquitin-protein ligase SopA"/>
    <property type="match status" value="1"/>
</dbReference>
<keyword evidence="2" id="KW-0175">Coiled coil</keyword>
<keyword evidence="1" id="KW-0677">Repeat</keyword>
<feature type="region of interest" description="Disordered" evidence="3">
    <location>
        <begin position="288"/>
        <end position="503"/>
    </location>
</feature>
<feature type="compositionally biased region" description="Basic and acidic residues" evidence="3">
    <location>
        <begin position="434"/>
        <end position="444"/>
    </location>
</feature>
<keyword evidence="5" id="KW-1185">Reference proteome</keyword>
<feature type="region of interest" description="Disordered" evidence="3">
    <location>
        <begin position="121"/>
        <end position="169"/>
    </location>
</feature>
<protein>
    <submittedName>
        <fullName evidence="4">Uncharacterized protein</fullName>
    </submittedName>
</protein>
<dbReference type="PANTHER" id="PTHR47485:SF1">
    <property type="entry name" value="THYLAKOID LUMENAL 17.4 KDA PROTEIN, CHLOROPLASTIC"/>
    <property type="match status" value="1"/>
</dbReference>
<feature type="region of interest" description="Disordered" evidence="3">
    <location>
        <begin position="1"/>
        <end position="52"/>
    </location>
</feature>
<feature type="compositionally biased region" description="Basic residues" evidence="3">
    <location>
        <begin position="1"/>
        <end position="12"/>
    </location>
</feature>
<dbReference type="PANTHER" id="PTHR47485">
    <property type="entry name" value="THYLAKOID LUMENAL 17.4 KDA PROTEIN, CHLOROPLASTIC"/>
    <property type="match status" value="1"/>
</dbReference>
<evidence type="ECO:0000256" key="1">
    <source>
        <dbReference type="ARBA" id="ARBA00022737"/>
    </source>
</evidence>
<reference evidence="4 5" key="1">
    <citation type="submission" date="2023-11" db="EMBL/GenBank/DDBJ databases">
        <title>Halocaridina rubra genome assembly.</title>
        <authorList>
            <person name="Smith C."/>
        </authorList>
    </citation>
    <scope>NUCLEOTIDE SEQUENCE [LARGE SCALE GENOMIC DNA]</scope>
    <source>
        <strain evidence="4">EP-1</strain>
        <tissue evidence="4">Whole</tissue>
    </source>
</reference>
<feature type="coiled-coil region" evidence="2">
    <location>
        <begin position="596"/>
        <end position="655"/>
    </location>
</feature>
<name>A0AAN8ZXE8_HALRR</name>
<evidence type="ECO:0000256" key="3">
    <source>
        <dbReference type="SAM" id="MobiDB-lite"/>
    </source>
</evidence>
<feature type="coiled-coil region" evidence="2">
    <location>
        <begin position="544"/>
        <end position="571"/>
    </location>
</feature>
<dbReference type="AlphaFoldDB" id="A0AAN8ZXE8"/>
<dbReference type="SUPFAM" id="SSF141571">
    <property type="entry name" value="Pentapeptide repeat-like"/>
    <property type="match status" value="1"/>
</dbReference>
<evidence type="ECO:0000313" key="4">
    <source>
        <dbReference type="EMBL" id="KAK7014764.1"/>
    </source>
</evidence>
<dbReference type="EMBL" id="JAXCGZ010023258">
    <property type="protein sequence ID" value="KAK7014764.1"/>
    <property type="molecule type" value="Genomic_DNA"/>
</dbReference>
<organism evidence="4 5">
    <name type="scientific">Halocaridina rubra</name>
    <name type="common">Hawaiian red shrimp</name>
    <dbReference type="NCBI Taxonomy" id="373956"/>
    <lineage>
        <taxon>Eukaryota</taxon>
        <taxon>Metazoa</taxon>
        <taxon>Ecdysozoa</taxon>
        <taxon>Arthropoda</taxon>
        <taxon>Crustacea</taxon>
        <taxon>Multicrustacea</taxon>
        <taxon>Malacostraca</taxon>
        <taxon>Eumalacostraca</taxon>
        <taxon>Eucarida</taxon>
        <taxon>Decapoda</taxon>
        <taxon>Pleocyemata</taxon>
        <taxon>Caridea</taxon>
        <taxon>Atyoidea</taxon>
        <taxon>Atyidae</taxon>
        <taxon>Halocaridina</taxon>
    </lineage>
</organism>
<proteinExistence type="predicted"/>
<dbReference type="Pfam" id="PF00805">
    <property type="entry name" value="Pentapeptide"/>
    <property type="match status" value="1"/>
</dbReference>
<comment type="caution">
    <text evidence="4">The sequence shown here is derived from an EMBL/GenBank/DDBJ whole genome shotgun (WGS) entry which is preliminary data.</text>
</comment>
<evidence type="ECO:0000313" key="5">
    <source>
        <dbReference type="Proteomes" id="UP001381693"/>
    </source>
</evidence>
<feature type="compositionally biased region" description="Acidic residues" evidence="3">
    <location>
        <begin position="327"/>
        <end position="418"/>
    </location>
</feature>
<dbReference type="Proteomes" id="UP001381693">
    <property type="component" value="Unassembled WGS sequence"/>
</dbReference>
<dbReference type="InterPro" id="IPR001646">
    <property type="entry name" value="5peptide_repeat"/>
</dbReference>
<evidence type="ECO:0000256" key="2">
    <source>
        <dbReference type="SAM" id="Coils"/>
    </source>
</evidence>
<gene>
    <name evidence="4" type="ORF">SK128_022764</name>
</gene>